<dbReference type="RefSeq" id="WP_116033884.1">
    <property type="nucleotide sequence ID" value="NZ_JBHLVV010000052.1"/>
</dbReference>
<dbReference type="OrthoDB" id="9113831at2"/>
<proteinExistence type="predicted"/>
<name>A0A3D9D0E8_9FLAO</name>
<sequence>MNKIDYNQAGGFPLSTQILDAGQTAYSIFNAHGAMAGNFAIIDGCEVGGGGFVTDGYVRINGELLELKGGQIATNVTIVEEPDLRGFEDGSQKAVIYKRYATFGGGNPSYPWASFRRPLNLFQLEDRLLKVEKATPIGLVAIWDRPADEIPEGWVEHTDMAGTVPVGHQNGDLIFGALGSTVGAKEIQLTSGHLPKLDGQFPTLANNAGSGIVSKIGGSSSSVGGSSSPSFQHSEMKISFGNNEKHSNIQPSRIVKFIRFVGFSE</sequence>
<reference evidence="1 2" key="1">
    <citation type="journal article" date="2006" name="Int. J. Syst. Evol. Microbiol.">
        <title>Chryseobacterium hispanicum sp. nov., isolated from the drinking water distribution system of Sevilla, Spain.</title>
        <authorList>
            <person name="Gallego V."/>
            <person name="Garcia M.T."/>
            <person name="Ventosa A."/>
        </authorList>
    </citation>
    <scope>NUCLEOTIDE SEQUENCE [LARGE SCALE GENOMIC DNA]</scope>
    <source>
        <strain evidence="1 2">KCTC 22104</strain>
    </source>
</reference>
<dbReference type="CDD" id="cd22641">
    <property type="entry name" value="C24-like"/>
    <property type="match status" value="1"/>
</dbReference>
<evidence type="ECO:0000313" key="2">
    <source>
        <dbReference type="Proteomes" id="UP000256326"/>
    </source>
</evidence>
<dbReference type="AlphaFoldDB" id="A0A3D9D0E8"/>
<dbReference type="EMBL" id="QNUG01000010">
    <property type="protein sequence ID" value="REC71387.1"/>
    <property type="molecule type" value="Genomic_DNA"/>
</dbReference>
<keyword evidence="2" id="KW-1185">Reference proteome</keyword>
<comment type="caution">
    <text evidence="1">The sequence shown here is derived from an EMBL/GenBank/DDBJ whole genome shotgun (WGS) entry which is preliminary data.</text>
</comment>
<accession>A0A3D9D0E8</accession>
<evidence type="ECO:0000313" key="1">
    <source>
        <dbReference type="EMBL" id="REC71387.1"/>
    </source>
</evidence>
<protein>
    <recommendedName>
        <fullName evidence="3">Microcystin-dependent protein</fullName>
    </recommendedName>
</protein>
<gene>
    <name evidence="1" type="ORF">DRF58_06105</name>
</gene>
<organism evidence="1 2">
    <name type="scientific">Epilithonimonas hispanica</name>
    <dbReference type="NCBI Taxonomy" id="358687"/>
    <lineage>
        <taxon>Bacteria</taxon>
        <taxon>Pseudomonadati</taxon>
        <taxon>Bacteroidota</taxon>
        <taxon>Flavobacteriia</taxon>
        <taxon>Flavobacteriales</taxon>
        <taxon>Weeksellaceae</taxon>
        <taxon>Chryseobacterium group</taxon>
        <taxon>Epilithonimonas</taxon>
    </lineage>
</organism>
<evidence type="ECO:0008006" key="3">
    <source>
        <dbReference type="Google" id="ProtNLM"/>
    </source>
</evidence>
<dbReference type="Proteomes" id="UP000256326">
    <property type="component" value="Unassembled WGS sequence"/>
</dbReference>